<organism evidence="6 7">
    <name type="scientific">Brassica carinata</name>
    <name type="common">Ethiopian mustard</name>
    <name type="synonym">Abyssinian cabbage</name>
    <dbReference type="NCBI Taxonomy" id="52824"/>
    <lineage>
        <taxon>Eukaryota</taxon>
        <taxon>Viridiplantae</taxon>
        <taxon>Streptophyta</taxon>
        <taxon>Embryophyta</taxon>
        <taxon>Tracheophyta</taxon>
        <taxon>Spermatophyta</taxon>
        <taxon>Magnoliopsida</taxon>
        <taxon>eudicotyledons</taxon>
        <taxon>Gunneridae</taxon>
        <taxon>Pentapetalae</taxon>
        <taxon>rosids</taxon>
        <taxon>malvids</taxon>
        <taxon>Brassicales</taxon>
        <taxon>Brassicaceae</taxon>
        <taxon>Brassiceae</taxon>
        <taxon>Brassica</taxon>
    </lineage>
</organism>
<sequence length="571" mass="64067">MGLDPEEAVDGHGTLCLHAFSDLTHVSPAVFLYLLKECYIHGSLKATKKFQALKHRVHQVLANNPQPGPSTFIVHCLNLLPVFGVYGEGFSHLIISALRRYFKSASAPACSQEDAASARRLAAQLFLAIVGGSVPYDEKVMVNTLKVFDVGLTSIDEALSREGSACGGSEFLEEYISGLIRSKSFMTAVSLLEHFSFSFPGETFLQQMVEDKDFQAAEKWATFMGRSSLCVLVQEYGSRNMLKQAYSVMKKNHLQHDFPDLCYKCKESALKDLAEKACWDVAETKAKGDIQLLEYLVYLAMEAGYYEKVDELCERYSLEGLPKAQEAEVDFVNKCFLHLNDLAVEEVVWVDEVNGLREATSFLEGCKVVGLDCEWKPNYMKGSKPNKVSIMQIGSDSKIFILDLIKLYDDASEILDTCLSQILQSYSTLKLGYNFQCDIKQLALSYGDLKCFKRYDMLLDIQNVFKEPCGGLSGLTKKILGVGLNKTRRNSDWEQRPLTQNQLEYAALDAAVLVHIFRHVRDHPPHDSTLETVQWKSHIVSHMDNPKKSKKKPKCHSTQTSDSTFNKPSSS</sequence>
<protein>
    <recommendedName>
        <fullName evidence="5">3'-5' exonuclease domain-containing protein</fullName>
    </recommendedName>
</protein>
<dbReference type="FunFam" id="3.30.420.10:FF:000222">
    <property type="entry name" value="Polynucleotidyl transferase, ribonuclease H-like superfamily protein"/>
    <property type="match status" value="1"/>
</dbReference>
<dbReference type="InterPro" id="IPR012337">
    <property type="entry name" value="RNaseH-like_sf"/>
</dbReference>
<dbReference type="Proteomes" id="UP000886595">
    <property type="component" value="Unassembled WGS sequence"/>
</dbReference>
<keyword evidence="1" id="KW-0540">Nuclease</keyword>
<dbReference type="OrthoDB" id="10261556at2759"/>
<evidence type="ECO:0000256" key="4">
    <source>
        <dbReference type="SAM" id="MobiDB-lite"/>
    </source>
</evidence>
<feature type="domain" description="3'-5' exonuclease" evidence="5">
    <location>
        <begin position="347"/>
        <end position="525"/>
    </location>
</feature>
<evidence type="ECO:0000259" key="5">
    <source>
        <dbReference type="SMART" id="SM00474"/>
    </source>
</evidence>
<dbReference type="AlphaFoldDB" id="A0A8X7V7E2"/>
<keyword evidence="2" id="KW-0378">Hydrolase</keyword>
<proteinExistence type="predicted"/>
<dbReference type="InterPro" id="IPR037432">
    <property type="entry name" value="Mut-7_DEDDy_dom"/>
</dbReference>
<accession>A0A8X7V7E2</accession>
<dbReference type="CDD" id="cd06146">
    <property type="entry name" value="mut-7_like_exo"/>
    <property type="match status" value="1"/>
</dbReference>
<reference evidence="6 7" key="1">
    <citation type="submission" date="2020-02" db="EMBL/GenBank/DDBJ databases">
        <authorList>
            <person name="Ma Q."/>
            <person name="Huang Y."/>
            <person name="Song X."/>
            <person name="Pei D."/>
        </authorList>
    </citation>
    <scope>NUCLEOTIDE SEQUENCE [LARGE SCALE GENOMIC DNA]</scope>
    <source>
        <strain evidence="6">Sxm20200214</strain>
        <tissue evidence="6">Leaf</tissue>
    </source>
</reference>
<name>A0A8X7V7E2_BRACI</name>
<dbReference type="GO" id="GO:0006139">
    <property type="term" value="P:nucleobase-containing compound metabolic process"/>
    <property type="evidence" value="ECO:0007669"/>
    <property type="project" value="InterPro"/>
</dbReference>
<keyword evidence="3" id="KW-0269">Exonuclease</keyword>
<dbReference type="InterPro" id="IPR036397">
    <property type="entry name" value="RNaseH_sf"/>
</dbReference>
<evidence type="ECO:0000313" key="6">
    <source>
        <dbReference type="EMBL" id="KAG2302466.1"/>
    </source>
</evidence>
<dbReference type="EMBL" id="JAAMPC010000007">
    <property type="protein sequence ID" value="KAG2302466.1"/>
    <property type="molecule type" value="Genomic_DNA"/>
</dbReference>
<evidence type="ECO:0000256" key="3">
    <source>
        <dbReference type="ARBA" id="ARBA00022839"/>
    </source>
</evidence>
<feature type="region of interest" description="Disordered" evidence="4">
    <location>
        <begin position="542"/>
        <end position="571"/>
    </location>
</feature>
<evidence type="ECO:0000256" key="1">
    <source>
        <dbReference type="ARBA" id="ARBA00022722"/>
    </source>
</evidence>
<dbReference type="PANTHER" id="PTHR47765">
    <property type="entry name" value="3'-5' EXONUCLEASE DOMAIN-CONTAINING PROTEIN"/>
    <property type="match status" value="1"/>
</dbReference>
<gene>
    <name evidence="6" type="ORF">Bca52824_031117</name>
</gene>
<dbReference type="InterPro" id="IPR002562">
    <property type="entry name" value="3'-5'_exonuclease_dom"/>
</dbReference>
<dbReference type="Pfam" id="PF01612">
    <property type="entry name" value="DNA_pol_A_exo1"/>
    <property type="match status" value="1"/>
</dbReference>
<dbReference type="InterPro" id="IPR052408">
    <property type="entry name" value="Exonuclease_MUT-7-like"/>
</dbReference>
<feature type="compositionally biased region" description="Polar residues" evidence="4">
    <location>
        <begin position="556"/>
        <end position="571"/>
    </location>
</feature>
<dbReference type="GO" id="GO:0008408">
    <property type="term" value="F:3'-5' exonuclease activity"/>
    <property type="evidence" value="ECO:0007669"/>
    <property type="project" value="InterPro"/>
</dbReference>
<dbReference type="SMART" id="SM00474">
    <property type="entry name" value="35EXOc"/>
    <property type="match status" value="1"/>
</dbReference>
<dbReference type="GO" id="GO:0003676">
    <property type="term" value="F:nucleic acid binding"/>
    <property type="evidence" value="ECO:0007669"/>
    <property type="project" value="InterPro"/>
</dbReference>
<dbReference type="Gene3D" id="3.30.420.10">
    <property type="entry name" value="Ribonuclease H-like superfamily/Ribonuclease H"/>
    <property type="match status" value="1"/>
</dbReference>
<dbReference type="PANTHER" id="PTHR47765:SF2">
    <property type="entry name" value="EXONUCLEASE MUT-7 HOMOLOG"/>
    <property type="match status" value="1"/>
</dbReference>
<evidence type="ECO:0000256" key="2">
    <source>
        <dbReference type="ARBA" id="ARBA00022801"/>
    </source>
</evidence>
<dbReference type="SUPFAM" id="SSF53098">
    <property type="entry name" value="Ribonuclease H-like"/>
    <property type="match status" value="1"/>
</dbReference>
<comment type="caution">
    <text evidence="6">The sequence shown here is derived from an EMBL/GenBank/DDBJ whole genome shotgun (WGS) entry which is preliminary data.</text>
</comment>
<evidence type="ECO:0000313" key="7">
    <source>
        <dbReference type="Proteomes" id="UP000886595"/>
    </source>
</evidence>
<keyword evidence="7" id="KW-1185">Reference proteome</keyword>